<keyword evidence="8" id="KW-1185">Reference proteome</keyword>
<accession>A0A5D0RB82</accession>
<evidence type="ECO:0000313" key="8">
    <source>
        <dbReference type="Proteomes" id="UP000323720"/>
    </source>
</evidence>
<dbReference type="OrthoDB" id="1093278at2"/>
<dbReference type="GO" id="GO:0016020">
    <property type="term" value="C:membrane"/>
    <property type="evidence" value="ECO:0007669"/>
    <property type="project" value="UniProtKB-SubCell"/>
</dbReference>
<dbReference type="InterPro" id="IPR007016">
    <property type="entry name" value="O-antigen_ligase-rel_domated"/>
</dbReference>
<dbReference type="Pfam" id="PF04932">
    <property type="entry name" value="Wzy_C"/>
    <property type="match status" value="1"/>
</dbReference>
<keyword evidence="4 5" id="KW-0472">Membrane</keyword>
<comment type="subcellular location">
    <subcellularLocation>
        <location evidence="1">Membrane</location>
        <topology evidence="1">Multi-pass membrane protein</topology>
    </subcellularLocation>
</comment>
<proteinExistence type="predicted"/>
<feature type="transmembrane region" description="Helical" evidence="5">
    <location>
        <begin position="116"/>
        <end position="134"/>
    </location>
</feature>
<comment type="caution">
    <text evidence="7">The sequence shown here is derived from an EMBL/GenBank/DDBJ whole genome shotgun (WGS) entry which is preliminary data.</text>
</comment>
<feature type="transmembrane region" description="Helical" evidence="5">
    <location>
        <begin position="344"/>
        <end position="360"/>
    </location>
</feature>
<protein>
    <recommendedName>
        <fullName evidence="6">O-antigen ligase-related domain-containing protein</fullName>
    </recommendedName>
</protein>
<evidence type="ECO:0000256" key="2">
    <source>
        <dbReference type="ARBA" id="ARBA00022692"/>
    </source>
</evidence>
<feature type="transmembrane region" description="Helical" evidence="5">
    <location>
        <begin position="154"/>
        <end position="178"/>
    </location>
</feature>
<feature type="transmembrane region" description="Helical" evidence="5">
    <location>
        <begin position="277"/>
        <end position="299"/>
    </location>
</feature>
<evidence type="ECO:0000256" key="4">
    <source>
        <dbReference type="ARBA" id="ARBA00023136"/>
    </source>
</evidence>
<feature type="transmembrane region" description="Helical" evidence="5">
    <location>
        <begin position="219"/>
        <end position="236"/>
    </location>
</feature>
<keyword evidence="2 5" id="KW-0812">Transmembrane</keyword>
<feature type="transmembrane region" description="Helical" evidence="5">
    <location>
        <begin position="242"/>
        <end position="265"/>
    </location>
</feature>
<dbReference type="AlphaFoldDB" id="A0A5D0RB82"/>
<feature type="transmembrane region" description="Helical" evidence="5">
    <location>
        <begin position="190"/>
        <end position="207"/>
    </location>
</feature>
<organism evidence="7 8">
    <name type="scientific">Bizionia myxarmorum</name>
    <dbReference type="NCBI Taxonomy" id="291186"/>
    <lineage>
        <taxon>Bacteria</taxon>
        <taxon>Pseudomonadati</taxon>
        <taxon>Bacteroidota</taxon>
        <taxon>Flavobacteriia</taxon>
        <taxon>Flavobacteriales</taxon>
        <taxon>Flavobacteriaceae</taxon>
        <taxon>Bizionia</taxon>
    </lineage>
</organism>
<dbReference type="PANTHER" id="PTHR37422">
    <property type="entry name" value="TEICHURONIC ACID BIOSYNTHESIS PROTEIN TUAE"/>
    <property type="match status" value="1"/>
</dbReference>
<feature type="transmembrane region" description="Helical" evidence="5">
    <location>
        <begin position="485"/>
        <end position="514"/>
    </location>
</feature>
<evidence type="ECO:0000256" key="1">
    <source>
        <dbReference type="ARBA" id="ARBA00004141"/>
    </source>
</evidence>
<dbReference type="PANTHER" id="PTHR37422:SF13">
    <property type="entry name" value="LIPOPOLYSACCHARIDE BIOSYNTHESIS PROTEIN PA4999-RELATED"/>
    <property type="match status" value="1"/>
</dbReference>
<gene>
    <name evidence="7" type="ORF">ES674_03030</name>
</gene>
<reference evidence="7 8" key="1">
    <citation type="submission" date="2019-08" db="EMBL/GenBank/DDBJ databases">
        <title>Genomes of Antarctic Bizionia species.</title>
        <authorList>
            <person name="Bowman J.P."/>
        </authorList>
    </citation>
    <scope>NUCLEOTIDE SEQUENCE [LARGE SCALE GENOMIC DNA]</scope>
    <source>
        <strain evidence="7 8">ADA-4</strain>
    </source>
</reference>
<dbReference type="InterPro" id="IPR051533">
    <property type="entry name" value="WaaL-like"/>
</dbReference>
<feature type="domain" description="O-antigen ligase-related" evidence="6">
    <location>
        <begin position="311"/>
        <end position="462"/>
    </location>
</feature>
<keyword evidence="3 5" id="KW-1133">Transmembrane helix</keyword>
<dbReference type="RefSeq" id="WP_148402504.1">
    <property type="nucleotide sequence ID" value="NZ_VSKK01000001.1"/>
</dbReference>
<evidence type="ECO:0000256" key="3">
    <source>
        <dbReference type="ARBA" id="ARBA00022989"/>
    </source>
</evidence>
<evidence type="ECO:0000259" key="6">
    <source>
        <dbReference type="Pfam" id="PF04932"/>
    </source>
</evidence>
<evidence type="ECO:0000256" key="5">
    <source>
        <dbReference type="SAM" id="Phobius"/>
    </source>
</evidence>
<dbReference type="EMBL" id="VSKK01000001">
    <property type="protein sequence ID" value="TYB78767.1"/>
    <property type="molecule type" value="Genomic_DNA"/>
</dbReference>
<feature type="transmembrane region" description="Helical" evidence="5">
    <location>
        <begin position="311"/>
        <end position="337"/>
    </location>
</feature>
<dbReference type="Proteomes" id="UP000323720">
    <property type="component" value="Unassembled WGS sequence"/>
</dbReference>
<feature type="transmembrane region" description="Helical" evidence="5">
    <location>
        <begin position="450"/>
        <end position="473"/>
    </location>
</feature>
<evidence type="ECO:0000313" key="7">
    <source>
        <dbReference type="EMBL" id="TYB78767.1"/>
    </source>
</evidence>
<name>A0A5D0RB82_9FLAO</name>
<sequence>MPLVYITKGSDANIDFQKPYLFHKKKDSSYQAVFDTSNKVRQIRLYFNFPVENLNLYDITITTDDEIKAVNLQDINVLGNLSFQNRESQYSINANGKHSFLELPKTYIYTSDFESIYQLVLPILLLLILIVLVIKSIKPIDIQPFSLTSITISLLILTMFLPDPIYNGALILIAALHIKKISWTAIKTEKTNLIILGFFSLYILHNIFSEEGFKEISTLERFLPFLVLAIVIPSIADRKYLSLFPVSAFVLGFSFLLTSLFDVYIHQNFEFISFDYFSKYLHPVYFSYLLFFSICFIDYNYKGKSKYFLEFLLFVFLIFSGSKMVFLLSLIVVILNLIKNKKTVLLIIPLALIVVLFSPLKNRFGDILNKEDFTILNDKHIENADDSRINGLTLRLLLWQEALATMNGFDYIIGKGVTKETNKTLENRLVNLGMLGHKNFNPHNQYVDTFWRTGAIGLLLLILIPVYSLVIGIKRRDKLIIQFSLFMFVVMWSESIFGRVTGVYFFATVILILMNTNKVNENSHIRN</sequence>